<dbReference type="PROSITE" id="PS51635">
    <property type="entry name" value="PNPLA"/>
    <property type="match status" value="1"/>
</dbReference>
<sequence>MMPSSTPAGGASRAVAILTSLVGCFFDVVFFWQLKLYNWWIKKSPRDALLENLGAANLFEEWEAAAFQLDEILGYDLWRQNPTSKYYDYRLIYERLQAIIEAREEDDILGLVSLLRSGLVRNLGNITAPRLYNRAYAGTKLLIEDYITQVALAIDHVTRYPVSNSAGLTNQTKLDVMHDTRQAFGRSVLVLQGGAIFGLCHLGVVKALHLRGLLPRIIAGTATGALIAALVGVHTEDELLEFLKGSSINLTAFAKQSTAGKEADRPSSWWQTLVRRIKRFIREGYFLDVGVLEQVVRANVEDLTFQEAYLKTKRVLNITVSTTGRGGVPNVLNYLTAPNVLIWSAALASNASASTLYHPVTLLCKDDRDNIVPWSPASEATFHPWTHASYADSRDSPLHRIAELFNVNHFIVSQARPYLAPFLRSDLHHPHPSSSTTSSFSSFSLPLLRLIVMEIQHRLHQLNELRLLPPSIRRFLLDESVPAGTSLTLVPELTGGDFFKLLENPTKEALDNWILRGERSVWPAVGALKVRCAVEVELDRGYQLVRRRRPVSTDLDASSKTGGKEGGSLEGVAGINGVRERLKKEGSRGDVGATATDTARERRTRRPASIAGEQYLGT</sequence>
<dbReference type="Pfam" id="PF01734">
    <property type="entry name" value="Patatin"/>
    <property type="match status" value="1"/>
</dbReference>
<dbReference type="PANTHER" id="PTHR14226">
    <property type="entry name" value="NEUROPATHY TARGET ESTERASE/SWISS CHEESE D.MELANOGASTER"/>
    <property type="match status" value="1"/>
</dbReference>
<dbReference type="InterPro" id="IPR002641">
    <property type="entry name" value="PNPLA_dom"/>
</dbReference>
<dbReference type="AlphaFoldDB" id="A0A9W4U084"/>
<keyword evidence="3" id="KW-0442">Lipid degradation</keyword>
<dbReference type="SUPFAM" id="SSF52151">
    <property type="entry name" value="FabD/lysophospholipase-like"/>
    <property type="match status" value="1"/>
</dbReference>
<keyword evidence="4" id="KW-0443">Lipid metabolism</keyword>
<evidence type="ECO:0000313" key="10">
    <source>
        <dbReference type="Proteomes" id="UP001152607"/>
    </source>
</evidence>
<dbReference type="EMBL" id="CAOQHR010000001">
    <property type="protein sequence ID" value="CAI6243844.1"/>
    <property type="molecule type" value="Genomic_DNA"/>
</dbReference>
<keyword evidence="7" id="KW-0812">Transmembrane</keyword>
<comment type="caution">
    <text evidence="9">The sequence shown here is derived from an EMBL/GenBank/DDBJ whole genome shotgun (WGS) entry which is preliminary data.</text>
</comment>
<evidence type="ECO:0000256" key="3">
    <source>
        <dbReference type="ARBA" id="ARBA00022963"/>
    </source>
</evidence>
<evidence type="ECO:0000313" key="9">
    <source>
        <dbReference type="EMBL" id="CAI6243844.1"/>
    </source>
</evidence>
<dbReference type="GO" id="GO:0004806">
    <property type="term" value="F:triacylglycerol lipase activity"/>
    <property type="evidence" value="ECO:0007669"/>
    <property type="project" value="InterPro"/>
</dbReference>
<dbReference type="Pfam" id="PF11815">
    <property type="entry name" value="DUF3336"/>
    <property type="match status" value="1"/>
</dbReference>
<evidence type="ECO:0000256" key="6">
    <source>
        <dbReference type="SAM" id="MobiDB-lite"/>
    </source>
</evidence>
<keyword evidence="10" id="KW-1185">Reference proteome</keyword>
<feature type="domain" description="PNPLA" evidence="8">
    <location>
        <begin position="189"/>
        <end position="378"/>
    </location>
</feature>
<dbReference type="InterPro" id="IPR050301">
    <property type="entry name" value="NTE"/>
</dbReference>
<keyword evidence="7" id="KW-1133">Transmembrane helix</keyword>
<feature type="region of interest" description="Disordered" evidence="6">
    <location>
        <begin position="553"/>
        <end position="572"/>
    </location>
</feature>
<dbReference type="GO" id="GO:0006641">
    <property type="term" value="P:triglyceride metabolic process"/>
    <property type="evidence" value="ECO:0007669"/>
    <property type="project" value="UniProtKB-ARBA"/>
</dbReference>
<evidence type="ECO:0000256" key="5">
    <source>
        <dbReference type="PROSITE-ProRule" id="PRU01161"/>
    </source>
</evidence>
<dbReference type="Proteomes" id="UP001152607">
    <property type="component" value="Unassembled WGS sequence"/>
</dbReference>
<dbReference type="InterPro" id="IPR016035">
    <property type="entry name" value="Acyl_Trfase/lysoPLipase"/>
</dbReference>
<comment type="function">
    <text evidence="1">Probable lipid hydrolase.</text>
</comment>
<reference evidence="9" key="1">
    <citation type="submission" date="2023-01" db="EMBL/GenBank/DDBJ databases">
        <authorList>
            <person name="Van Ghelder C."/>
            <person name="Rancurel C."/>
        </authorList>
    </citation>
    <scope>NUCLEOTIDE SEQUENCE</scope>
    <source>
        <strain evidence="9">CNCM I-4278</strain>
    </source>
</reference>
<proteinExistence type="predicted"/>
<evidence type="ECO:0000256" key="7">
    <source>
        <dbReference type="SAM" id="Phobius"/>
    </source>
</evidence>
<feature type="transmembrane region" description="Helical" evidence="7">
    <location>
        <begin position="183"/>
        <end position="205"/>
    </location>
</feature>
<accession>A0A9W4U084</accession>
<dbReference type="OrthoDB" id="10049244at2759"/>
<feature type="transmembrane region" description="Helical" evidence="7">
    <location>
        <begin position="12"/>
        <end position="34"/>
    </location>
</feature>
<protein>
    <recommendedName>
        <fullName evidence="8">PNPLA domain-containing protein</fullName>
    </recommendedName>
</protein>
<evidence type="ECO:0000259" key="8">
    <source>
        <dbReference type="PROSITE" id="PS51635"/>
    </source>
</evidence>
<keyword evidence="7" id="KW-0472">Membrane</keyword>
<gene>
    <name evidence="9" type="ORF">PDIGIT_LOCUS691</name>
</gene>
<keyword evidence="2" id="KW-0378">Hydrolase</keyword>
<dbReference type="CDD" id="cd07229">
    <property type="entry name" value="Pat_TGL3_like"/>
    <property type="match status" value="1"/>
</dbReference>
<evidence type="ECO:0000256" key="1">
    <source>
        <dbReference type="ARBA" id="ARBA00002682"/>
    </source>
</evidence>
<dbReference type="PANTHER" id="PTHR14226:SF44">
    <property type="entry name" value="TRIACYLGLYCEROL LIPASE 3"/>
    <property type="match status" value="1"/>
</dbReference>
<feature type="region of interest" description="Disordered" evidence="6">
    <location>
        <begin position="580"/>
        <end position="618"/>
    </location>
</feature>
<name>A0A9W4U084_9PLEO</name>
<organism evidence="9 10">
    <name type="scientific">Periconia digitata</name>
    <dbReference type="NCBI Taxonomy" id="1303443"/>
    <lineage>
        <taxon>Eukaryota</taxon>
        <taxon>Fungi</taxon>
        <taxon>Dikarya</taxon>
        <taxon>Ascomycota</taxon>
        <taxon>Pezizomycotina</taxon>
        <taxon>Dothideomycetes</taxon>
        <taxon>Pleosporomycetidae</taxon>
        <taxon>Pleosporales</taxon>
        <taxon>Massarineae</taxon>
        <taxon>Periconiaceae</taxon>
        <taxon>Periconia</taxon>
    </lineage>
</organism>
<dbReference type="Gene3D" id="3.40.1090.10">
    <property type="entry name" value="Cytosolic phospholipase A2 catalytic domain"/>
    <property type="match status" value="1"/>
</dbReference>
<evidence type="ECO:0000256" key="2">
    <source>
        <dbReference type="ARBA" id="ARBA00022801"/>
    </source>
</evidence>
<dbReference type="InterPro" id="IPR021771">
    <property type="entry name" value="Triacylglycerol_lipase_N"/>
</dbReference>
<evidence type="ECO:0000256" key="4">
    <source>
        <dbReference type="ARBA" id="ARBA00023098"/>
    </source>
</evidence>
<dbReference type="GO" id="GO:0016042">
    <property type="term" value="P:lipid catabolic process"/>
    <property type="evidence" value="ECO:0007669"/>
    <property type="project" value="UniProtKB-KW"/>
</dbReference>
<comment type="caution">
    <text evidence="5">Lacks conserved residue(s) required for the propagation of feature annotation.</text>
</comment>